<proteinExistence type="inferred from homology"/>
<dbReference type="PANTHER" id="PTHR12901">
    <property type="entry name" value="SPERM PROTEIN HOMOLOG"/>
    <property type="match status" value="1"/>
</dbReference>
<comment type="similarity">
    <text evidence="1">Belongs to the ribosome association toxin RatA family.</text>
</comment>
<dbReference type="InterPro" id="IPR005031">
    <property type="entry name" value="COQ10_START"/>
</dbReference>
<dbReference type="AlphaFoldDB" id="A0AA86M8K2"/>
<reference evidence="3 4" key="1">
    <citation type="submission" date="2023-10" db="EMBL/GenBank/DDBJ databases">
        <title>Complete Genome Sequence of Limnobacter thiooxidans CS-K2T, Isolated from freshwater lake sediments in Bavaria, Germany.</title>
        <authorList>
            <person name="Naruki M."/>
            <person name="Watanabe A."/>
            <person name="Warashina T."/>
            <person name="Morita T."/>
            <person name="Arakawa K."/>
        </authorList>
    </citation>
    <scope>NUCLEOTIDE SEQUENCE [LARGE SCALE GENOMIC DNA]</scope>
    <source>
        <strain evidence="3 4">CS-K2</strain>
    </source>
</reference>
<evidence type="ECO:0000259" key="2">
    <source>
        <dbReference type="Pfam" id="PF03364"/>
    </source>
</evidence>
<dbReference type="KEGG" id="lto:RGQ30_15850"/>
<dbReference type="PANTHER" id="PTHR12901:SF10">
    <property type="entry name" value="COENZYME Q-BINDING PROTEIN COQ10, MITOCHONDRIAL"/>
    <property type="match status" value="1"/>
</dbReference>
<keyword evidence="4" id="KW-1185">Reference proteome</keyword>
<dbReference type="Pfam" id="PF03364">
    <property type="entry name" value="Polyketide_cyc"/>
    <property type="match status" value="1"/>
</dbReference>
<sequence>MAIVEKSVLVHFSVQQMFDLVRTVGDYPQFLPWCGAGHVEQVDENLERASVEIAFKGVKQSFCTMNRLRPHEEIHMSLVEGPFAHLEGTWSFLELTADACKVNFRLEYEFSSKVLEQLVGPVFSSVANSFVDSFIKRAEALHSTGAGK</sequence>
<evidence type="ECO:0000256" key="1">
    <source>
        <dbReference type="ARBA" id="ARBA00008918"/>
    </source>
</evidence>
<dbReference type="GO" id="GO:0045333">
    <property type="term" value="P:cellular respiration"/>
    <property type="evidence" value="ECO:0007669"/>
    <property type="project" value="InterPro"/>
</dbReference>
<dbReference type="InterPro" id="IPR023393">
    <property type="entry name" value="START-like_dom_sf"/>
</dbReference>
<dbReference type="CDD" id="cd07813">
    <property type="entry name" value="COQ10p_like"/>
    <property type="match status" value="1"/>
</dbReference>
<dbReference type="RefSeq" id="WP_130556414.1">
    <property type="nucleotide sequence ID" value="NZ_AP028947.1"/>
</dbReference>
<dbReference type="GO" id="GO:0048039">
    <property type="term" value="F:ubiquinone binding"/>
    <property type="evidence" value="ECO:0007669"/>
    <property type="project" value="InterPro"/>
</dbReference>
<dbReference type="EMBL" id="AP028947">
    <property type="protein sequence ID" value="BET26084.1"/>
    <property type="molecule type" value="Genomic_DNA"/>
</dbReference>
<protein>
    <submittedName>
        <fullName evidence="3">Type II toxin-antitoxin system RatA family toxin</fullName>
    </submittedName>
</protein>
<dbReference type="InterPro" id="IPR044996">
    <property type="entry name" value="COQ10-like"/>
</dbReference>
<evidence type="ECO:0000313" key="3">
    <source>
        <dbReference type="EMBL" id="BET26084.1"/>
    </source>
</evidence>
<organism evidence="3 4">
    <name type="scientific">Limnobacter thiooxidans</name>
    <dbReference type="NCBI Taxonomy" id="131080"/>
    <lineage>
        <taxon>Bacteria</taxon>
        <taxon>Pseudomonadati</taxon>
        <taxon>Pseudomonadota</taxon>
        <taxon>Betaproteobacteria</taxon>
        <taxon>Burkholderiales</taxon>
        <taxon>Burkholderiaceae</taxon>
        <taxon>Limnobacter</taxon>
    </lineage>
</organism>
<evidence type="ECO:0000313" key="4">
    <source>
        <dbReference type="Proteomes" id="UP001329151"/>
    </source>
</evidence>
<feature type="domain" description="Coenzyme Q-binding protein COQ10 START" evidence="2">
    <location>
        <begin position="10"/>
        <end position="134"/>
    </location>
</feature>
<dbReference type="SUPFAM" id="SSF55961">
    <property type="entry name" value="Bet v1-like"/>
    <property type="match status" value="1"/>
</dbReference>
<dbReference type="Gene3D" id="3.30.530.20">
    <property type="match status" value="1"/>
</dbReference>
<accession>A0AA86M8K2</accession>
<gene>
    <name evidence="3" type="ORF">RGQ30_15850</name>
</gene>
<name>A0AA86M8K2_9BURK</name>
<dbReference type="Proteomes" id="UP001329151">
    <property type="component" value="Chromosome"/>
</dbReference>